<evidence type="ECO:0000313" key="1">
    <source>
        <dbReference type="EMBL" id="MFC7667659.1"/>
    </source>
</evidence>
<gene>
    <name evidence="1" type="ORF">ACFQT0_09870</name>
</gene>
<dbReference type="Proteomes" id="UP001596513">
    <property type="component" value="Unassembled WGS sequence"/>
</dbReference>
<reference evidence="2" key="1">
    <citation type="journal article" date="2019" name="Int. J. Syst. Evol. Microbiol.">
        <title>The Global Catalogue of Microorganisms (GCM) 10K type strain sequencing project: providing services to taxonomists for standard genome sequencing and annotation.</title>
        <authorList>
            <consortium name="The Broad Institute Genomics Platform"/>
            <consortium name="The Broad Institute Genome Sequencing Center for Infectious Disease"/>
            <person name="Wu L."/>
            <person name="Ma J."/>
        </authorList>
    </citation>
    <scope>NUCLEOTIDE SEQUENCE [LARGE SCALE GENOMIC DNA]</scope>
    <source>
        <strain evidence="2">JCM 19635</strain>
    </source>
</reference>
<protein>
    <submittedName>
        <fullName evidence="1">Uncharacterized protein</fullName>
    </submittedName>
</protein>
<proteinExistence type="predicted"/>
<comment type="caution">
    <text evidence="1">The sequence shown here is derived from an EMBL/GenBank/DDBJ whole genome shotgun (WGS) entry which is preliminary data.</text>
</comment>
<evidence type="ECO:0000313" key="2">
    <source>
        <dbReference type="Proteomes" id="UP001596513"/>
    </source>
</evidence>
<sequence>MERRDSTVDTPFVVMAIDNNGDGTIDDELNFGPWYQTGRFILPGGVPDQGSSQLNTWQKWDALRGGWFAFTTVQEDPDHSGHVITMAAYKTKYPNAVIRNLANGLGGFRIQAGGPIFSNNFIGYVDKLKIGVSGTNTTYDFEE</sequence>
<accession>A0ABW2U3Q5</accession>
<dbReference type="RefSeq" id="WP_380202365.1">
    <property type="nucleotide sequence ID" value="NZ_JBHTEK010000001.1"/>
</dbReference>
<dbReference type="EMBL" id="JBHTEK010000001">
    <property type="protein sequence ID" value="MFC7667659.1"/>
    <property type="molecule type" value="Genomic_DNA"/>
</dbReference>
<keyword evidence="2" id="KW-1185">Reference proteome</keyword>
<name>A0ABW2U3Q5_9BACT</name>
<organism evidence="1 2">
    <name type="scientific">Hymenobacter humi</name>
    <dbReference type="NCBI Taxonomy" id="1411620"/>
    <lineage>
        <taxon>Bacteria</taxon>
        <taxon>Pseudomonadati</taxon>
        <taxon>Bacteroidota</taxon>
        <taxon>Cytophagia</taxon>
        <taxon>Cytophagales</taxon>
        <taxon>Hymenobacteraceae</taxon>
        <taxon>Hymenobacter</taxon>
    </lineage>
</organism>